<sequence>MPLFCVILVLANFFNCVSLEHVWHSYQYDPNHQNREELTITNITADDQFKFNYVAKSWKSLCDDQICYLVGFSNKNVFISLVTLNKEKNEFLQQKSQEINFEENITDIAIFQNWNSSLQDLEIVIVIALTTELFWYKLGEPGPFLFWVWPINKNISHINFFEIEYDTHILIINQHFSQTTADLYQFELKDSPNFWLRQKLQLSDFAQSSAVVTSGPDYFMAIPQKSLNQLSIYKTSDNHFISYKNLTSGGITSVVSFTCGHKSFFAINGMNAGIYRLVKRGFLKENLSNSHFSGVNFWLPMDLSVYGDDFMLIAQRSLFHGGHKSFAVEVIAYNGDKFEEHDDIHCLYYGEEVLGLSCLPDEGGIEGSALINIDNNLGLVVPRKNRSSDLFLIKTEIRQIPNPLDQQLQDLIKRKNEINNLINIQEERYNELVAKSQQVFDLDSVSAKLDEMNANVLIMKEQIDSSPTHYTSVIFNNVVEIKSNVTAGEVQVGEIGEELANTLLEDIVLRDNIGVISGPKFIKNLETEDLLFENINGINSNQLLYDSENITIDGDLVLENHLIVRDLTTDQVNGAKFEDQVINLEAPIDEEIIFENVKTDKAAVQKLNDHFIPTEAQINESGQLEFESLFIPLNVTVDQVNGENFDSFLSQLCLRNIRNYIPGLVNIEGDVIVEGDARIEYLNNLKFPYEYVFTDNIFPNITGVKTFNKLVTSEVNCEGTINGINTSQFITRTTDQSIPQTTTFKNLKITESLNVDGEIIGEHASKFLPNPTLLKTDFVTAKCHFKNLEVEGLIVLSDSFNGKNFKSMLSDVVYSSEEEPFIEGLKTFPEGLTVRKNLIISSNSVTNVNLDSIVTKNTDQVLNLSVLDGIVTFGNVEIGGFYDSVNITKLDEDLVKLDGEQYISSTLIFEDELTVNKLEAEIVRRKDRFFDALDVENCVVEGDFEGKIQGFDLEEFNQNRMSFTEDQTVEADFELGHSFVTSISVNKLNNVDCSEFSSDSLQLKLVSKIVAGKVDITNLSTKSLEVDKIDNKSTMSLGGALDITKHNLTNLVFNDDVSFETVEIEKFGGVDFTTFVTNIVYKNETHVTFSGAKTFPEGFTVHKLIETQKINNVVLPNILRNYGVQEIAGPLTVEGNVQFGENLTVGTLNDVSVQAITDSFQVNDSQIRIKGDVLFARLPHIHNLHINSAQQFLDGMIYTDDNFRLQGRTTFKNLANFEKNIRVVGKINNIDLPSFVSDMVMITKDATIKSTARFTKPTFIDHMIVNNNLKTHDLNNVNLTSWVVDAIFVNQGLMKGKFTFENVTIVDNLRTDFINDVNIDTLVPLKTQQNLTQLCFKTINLFEDLPVGNSTNFHNLPKEFENTVLLNTVQEIDSDVEFAGNVFIENDLQLTGLLNEMEIERIVTTNTDQELTGVYHFKSKVNIGDDLIVEGLVNGINVTEWDSEGVKISAPYTQNITENWVIEQDLVLEETTGSGTINGLNFAKFSREIAEKRSYKYAMEKALVDDYTNICKDLTYMRDQLQNQIYKFSYLENLQMLNFQNEIEQVFSFEDRDRVFLLISERKNCESYLFTFGDKFRFVQSLHFGLVAQIIPVRVNNLLYLVVRNQAFYSTCKVQGTNLWQVIDNHFVHVANIDEQELLQESLVPGVFYGISGNEVTEFKVLTELDTVVRYRKWQVDEDNLAFVPRGFATGLALRTGRKLIRLQREDPIVEDFNYETEKIIRGNCTEEFNPFFPGRKGSDLVVMKVGIRSNKRSLLAVASHEETSVRGSLDFIKIYEDVFEGKMFHKVATYKPSSLQSLEFKNGETFLVFLEDQSVLQVYEYKGIEGFKHKLSSKIQGTQLITIGVSERKLIGVVDKNKLSFMEAIMLGNQLEENLQCTL</sequence>
<dbReference type="HOGENOM" id="CLU_001349_0_0_1"/>
<gene>
    <name evidence="5" type="primary">AUGUSTUS-3.0.2_07081</name>
    <name evidence="5" type="ORF">TcasGA2_TC007081</name>
</gene>
<dbReference type="FunCoup" id="D2A1M5">
    <property type="interactions" value="59"/>
</dbReference>
<evidence type="ECO:0000256" key="4">
    <source>
        <dbReference type="SAM" id="SignalP"/>
    </source>
</evidence>
<organism evidence="5 6">
    <name type="scientific">Tribolium castaneum</name>
    <name type="common">Red flour beetle</name>
    <dbReference type="NCBI Taxonomy" id="7070"/>
    <lineage>
        <taxon>Eukaryota</taxon>
        <taxon>Metazoa</taxon>
        <taxon>Ecdysozoa</taxon>
        <taxon>Arthropoda</taxon>
        <taxon>Hexapoda</taxon>
        <taxon>Insecta</taxon>
        <taxon>Pterygota</taxon>
        <taxon>Neoptera</taxon>
        <taxon>Endopterygota</taxon>
        <taxon>Coleoptera</taxon>
        <taxon>Polyphaga</taxon>
        <taxon>Cucujiformia</taxon>
        <taxon>Tenebrionidae</taxon>
        <taxon>Tenebrionidae incertae sedis</taxon>
        <taxon>Tribolium</taxon>
    </lineage>
</organism>
<protein>
    <submittedName>
        <fullName evidence="5">Female sterile nasrat</fullName>
    </submittedName>
</protein>
<dbReference type="PANTHER" id="PTHR22918">
    <property type="entry name" value="SEMINAL PLASMA PROTEIN"/>
    <property type="match status" value="1"/>
</dbReference>
<proteinExistence type="predicted"/>
<dbReference type="eggNOG" id="ENOG502RZ4E">
    <property type="taxonomic scope" value="Eukaryota"/>
</dbReference>
<dbReference type="InterPro" id="IPR051666">
    <property type="entry name" value="SP_Capacitation_Regulator"/>
</dbReference>
<accession>D2A1M5</accession>
<evidence type="ECO:0000256" key="1">
    <source>
        <dbReference type="ARBA" id="ARBA00004613"/>
    </source>
</evidence>
<dbReference type="InParanoid" id="D2A1M5"/>
<keyword evidence="6" id="KW-1185">Reference proteome</keyword>
<dbReference type="OMA" id="SAQLIWP"/>
<dbReference type="GO" id="GO:0005576">
    <property type="term" value="C:extracellular region"/>
    <property type="evidence" value="ECO:0007669"/>
    <property type="project" value="UniProtKB-SubCell"/>
</dbReference>
<dbReference type="GO" id="GO:0009986">
    <property type="term" value="C:cell surface"/>
    <property type="evidence" value="ECO:0000318"/>
    <property type="project" value="GO_Central"/>
</dbReference>
<name>D2A1M5_TRICA</name>
<comment type="subcellular location">
    <subcellularLocation>
        <location evidence="1">Secreted</location>
    </subcellularLocation>
</comment>
<keyword evidence="3" id="KW-0175">Coiled coil</keyword>
<reference evidence="5 6" key="1">
    <citation type="journal article" date="2008" name="Nature">
        <title>The genome of the model beetle and pest Tribolium castaneum.</title>
        <authorList>
            <consortium name="Tribolium Genome Sequencing Consortium"/>
            <person name="Richards S."/>
            <person name="Gibbs R.A."/>
            <person name="Weinstock G.M."/>
            <person name="Brown S.J."/>
            <person name="Denell R."/>
            <person name="Beeman R.W."/>
            <person name="Gibbs R."/>
            <person name="Beeman R.W."/>
            <person name="Brown S.J."/>
            <person name="Bucher G."/>
            <person name="Friedrich M."/>
            <person name="Grimmelikhuijzen C.J."/>
            <person name="Klingler M."/>
            <person name="Lorenzen M."/>
            <person name="Richards S."/>
            <person name="Roth S."/>
            <person name="Schroder R."/>
            <person name="Tautz D."/>
            <person name="Zdobnov E.M."/>
            <person name="Muzny D."/>
            <person name="Gibbs R.A."/>
            <person name="Weinstock G.M."/>
            <person name="Attaway T."/>
            <person name="Bell S."/>
            <person name="Buhay C.J."/>
            <person name="Chandrabose M.N."/>
            <person name="Chavez D."/>
            <person name="Clerk-Blankenburg K.P."/>
            <person name="Cree A."/>
            <person name="Dao M."/>
            <person name="Davis C."/>
            <person name="Chacko J."/>
            <person name="Dinh H."/>
            <person name="Dugan-Rocha S."/>
            <person name="Fowler G."/>
            <person name="Garner T.T."/>
            <person name="Garnes J."/>
            <person name="Gnirke A."/>
            <person name="Hawes A."/>
            <person name="Hernandez J."/>
            <person name="Hines S."/>
            <person name="Holder M."/>
            <person name="Hume J."/>
            <person name="Jhangiani S.N."/>
            <person name="Joshi V."/>
            <person name="Khan Z.M."/>
            <person name="Jackson L."/>
            <person name="Kovar C."/>
            <person name="Kowis A."/>
            <person name="Lee S."/>
            <person name="Lewis L.R."/>
            <person name="Margolis J."/>
            <person name="Morgan M."/>
            <person name="Nazareth L.V."/>
            <person name="Nguyen N."/>
            <person name="Okwuonu G."/>
            <person name="Parker D."/>
            <person name="Richards S."/>
            <person name="Ruiz S.J."/>
            <person name="Santibanez J."/>
            <person name="Savard J."/>
            <person name="Scherer S.E."/>
            <person name="Schneider B."/>
            <person name="Sodergren E."/>
            <person name="Tautz D."/>
            <person name="Vattahil S."/>
            <person name="Villasana D."/>
            <person name="White C.S."/>
            <person name="Wright R."/>
            <person name="Park Y."/>
            <person name="Beeman R.W."/>
            <person name="Lord J."/>
            <person name="Oppert B."/>
            <person name="Lorenzen M."/>
            <person name="Brown S."/>
            <person name="Wang L."/>
            <person name="Savard J."/>
            <person name="Tautz D."/>
            <person name="Richards S."/>
            <person name="Weinstock G."/>
            <person name="Gibbs R.A."/>
            <person name="Liu Y."/>
            <person name="Worley K."/>
            <person name="Weinstock G."/>
            <person name="Elsik C.G."/>
            <person name="Reese J.T."/>
            <person name="Elhaik E."/>
            <person name="Landan G."/>
            <person name="Graur D."/>
            <person name="Arensburger P."/>
            <person name="Atkinson P."/>
            <person name="Beeman R.W."/>
            <person name="Beidler J."/>
            <person name="Brown S.J."/>
            <person name="Demuth J.P."/>
            <person name="Drury D.W."/>
            <person name="Du Y.Z."/>
            <person name="Fujiwara H."/>
            <person name="Lorenzen M."/>
            <person name="Maselli V."/>
            <person name="Osanai M."/>
            <person name="Park Y."/>
            <person name="Robertson H.M."/>
            <person name="Tu Z."/>
            <person name="Wang J.J."/>
            <person name="Wang S."/>
            <person name="Richards S."/>
            <person name="Song H."/>
            <person name="Zhang L."/>
            <person name="Sodergren E."/>
            <person name="Werner D."/>
            <person name="Stanke M."/>
            <person name="Morgenstern B."/>
            <person name="Solovyev V."/>
            <person name="Kosarev P."/>
            <person name="Brown G."/>
            <person name="Chen H.C."/>
            <person name="Ermolaeva O."/>
            <person name="Hlavina W."/>
            <person name="Kapustin Y."/>
            <person name="Kiryutin B."/>
            <person name="Kitts P."/>
            <person name="Maglott D."/>
            <person name="Pruitt K."/>
            <person name="Sapojnikov V."/>
            <person name="Souvorov A."/>
            <person name="Mackey A.J."/>
            <person name="Waterhouse R.M."/>
            <person name="Wyder S."/>
            <person name="Zdobnov E.M."/>
            <person name="Zdobnov E.M."/>
            <person name="Wyder S."/>
            <person name="Kriventseva E.V."/>
            <person name="Kadowaki T."/>
            <person name="Bork P."/>
            <person name="Aranda M."/>
            <person name="Bao R."/>
            <person name="Beermann A."/>
            <person name="Berns N."/>
            <person name="Bolognesi R."/>
            <person name="Bonneton F."/>
            <person name="Bopp D."/>
            <person name="Brown S.J."/>
            <person name="Bucher G."/>
            <person name="Butts T."/>
            <person name="Chaumot A."/>
            <person name="Denell R.E."/>
            <person name="Ferrier D.E."/>
            <person name="Friedrich M."/>
            <person name="Gordon C.M."/>
            <person name="Jindra M."/>
            <person name="Klingler M."/>
            <person name="Lan Q."/>
            <person name="Lattorff H.M."/>
            <person name="Laudet V."/>
            <person name="von Levetsow C."/>
            <person name="Liu Z."/>
            <person name="Lutz R."/>
            <person name="Lynch J.A."/>
            <person name="da Fonseca R.N."/>
            <person name="Posnien N."/>
            <person name="Reuter R."/>
            <person name="Roth S."/>
            <person name="Savard J."/>
            <person name="Schinko J.B."/>
            <person name="Schmitt C."/>
            <person name="Schoppmeier M."/>
            <person name="Schroder R."/>
            <person name="Shippy T.D."/>
            <person name="Simonnet F."/>
            <person name="Marques-Souza H."/>
            <person name="Tautz D."/>
            <person name="Tomoyasu Y."/>
            <person name="Trauner J."/>
            <person name="Van der Zee M."/>
            <person name="Vervoort M."/>
            <person name="Wittkopp N."/>
            <person name="Wimmer E.A."/>
            <person name="Yang X."/>
            <person name="Jones A.K."/>
            <person name="Sattelle D.B."/>
            <person name="Ebert P.R."/>
            <person name="Nelson D."/>
            <person name="Scott J.G."/>
            <person name="Beeman R.W."/>
            <person name="Muthukrishnan S."/>
            <person name="Kramer K.J."/>
            <person name="Arakane Y."/>
            <person name="Beeman R.W."/>
            <person name="Zhu Q."/>
            <person name="Hogenkamp D."/>
            <person name="Dixit R."/>
            <person name="Oppert B."/>
            <person name="Jiang H."/>
            <person name="Zou Z."/>
            <person name="Marshall J."/>
            <person name="Elpidina E."/>
            <person name="Vinokurov K."/>
            <person name="Oppert C."/>
            <person name="Zou Z."/>
            <person name="Evans J."/>
            <person name="Lu Z."/>
            <person name="Zhao P."/>
            <person name="Sumathipala N."/>
            <person name="Altincicek B."/>
            <person name="Vilcinskas A."/>
            <person name="Williams M."/>
            <person name="Hultmark D."/>
            <person name="Hetru C."/>
            <person name="Jiang H."/>
            <person name="Grimmelikhuijzen C.J."/>
            <person name="Hauser F."/>
            <person name="Cazzamali G."/>
            <person name="Williamson M."/>
            <person name="Park Y."/>
            <person name="Li B."/>
            <person name="Tanaka Y."/>
            <person name="Predel R."/>
            <person name="Neupert S."/>
            <person name="Schachtner J."/>
            <person name="Verleyen P."/>
            <person name="Raible F."/>
            <person name="Bork P."/>
            <person name="Friedrich M."/>
            <person name="Walden K.K."/>
            <person name="Robertson H.M."/>
            <person name="Angeli S."/>
            <person name="Foret S."/>
            <person name="Bucher G."/>
            <person name="Schuetz S."/>
            <person name="Maleszka R."/>
            <person name="Wimmer E.A."/>
            <person name="Beeman R.W."/>
            <person name="Lorenzen M."/>
            <person name="Tomoyasu Y."/>
            <person name="Miller S.C."/>
            <person name="Grossmann D."/>
            <person name="Bucher G."/>
        </authorList>
    </citation>
    <scope>NUCLEOTIDE SEQUENCE [LARGE SCALE GENOMIC DNA]</scope>
    <source>
        <strain evidence="5 6">Georgia GA2</strain>
    </source>
</reference>
<dbReference type="Proteomes" id="UP000007266">
    <property type="component" value="Linkage group 4"/>
</dbReference>
<feature type="signal peptide" evidence="4">
    <location>
        <begin position="1"/>
        <end position="19"/>
    </location>
</feature>
<evidence type="ECO:0000256" key="2">
    <source>
        <dbReference type="ARBA" id="ARBA00022525"/>
    </source>
</evidence>
<dbReference type="PANTHER" id="PTHR22918:SF6">
    <property type="entry name" value="EG:8D8.1 PROTEIN-RELATED"/>
    <property type="match status" value="1"/>
</dbReference>
<feature type="chain" id="PRO_5007309976" evidence="4">
    <location>
        <begin position="20"/>
        <end position="1880"/>
    </location>
</feature>
<dbReference type="EMBL" id="KQ971338">
    <property type="protein sequence ID" value="EFA02802.2"/>
    <property type="molecule type" value="Genomic_DNA"/>
</dbReference>
<feature type="coiled-coil region" evidence="3">
    <location>
        <begin position="408"/>
        <end position="462"/>
    </location>
</feature>
<dbReference type="GO" id="GO:0008201">
    <property type="term" value="F:heparin binding"/>
    <property type="evidence" value="ECO:0000318"/>
    <property type="project" value="GO_Central"/>
</dbReference>
<evidence type="ECO:0000313" key="5">
    <source>
        <dbReference type="EMBL" id="EFA02802.2"/>
    </source>
</evidence>
<evidence type="ECO:0000256" key="3">
    <source>
        <dbReference type="SAM" id="Coils"/>
    </source>
</evidence>
<keyword evidence="4" id="KW-0732">Signal</keyword>
<keyword evidence="2" id="KW-0964">Secreted</keyword>
<evidence type="ECO:0000313" key="6">
    <source>
        <dbReference type="Proteomes" id="UP000007266"/>
    </source>
</evidence>
<dbReference type="STRING" id="7070.D2A1M5"/>
<reference evidence="5 6" key="2">
    <citation type="journal article" date="2010" name="Nucleic Acids Res.">
        <title>BeetleBase in 2010: revisions to provide comprehensive genomic information for Tribolium castaneum.</title>
        <authorList>
            <person name="Kim H.S."/>
            <person name="Murphy T."/>
            <person name="Xia J."/>
            <person name="Caragea D."/>
            <person name="Park Y."/>
            <person name="Beeman R.W."/>
            <person name="Lorenzen M.D."/>
            <person name="Butcher S."/>
            <person name="Manak J.R."/>
            <person name="Brown S.J."/>
        </authorList>
    </citation>
    <scope>GENOME REANNOTATION</scope>
    <source>
        <strain evidence="5 6">Georgia GA2</strain>
    </source>
</reference>